<dbReference type="InterPro" id="IPR036322">
    <property type="entry name" value="WD40_repeat_dom_sf"/>
</dbReference>
<dbReference type="SMART" id="SM00320">
    <property type="entry name" value="WD40"/>
    <property type="match status" value="3"/>
</dbReference>
<keyword evidence="4" id="KW-1185">Reference proteome</keyword>
<dbReference type="Proteomes" id="UP000794436">
    <property type="component" value="Unassembled WGS sequence"/>
</dbReference>
<gene>
    <name evidence="3" type="ORF">Poli38472_009528</name>
</gene>
<dbReference type="AlphaFoldDB" id="A0A8K1CF28"/>
<dbReference type="GO" id="GO:0005737">
    <property type="term" value="C:cytoplasm"/>
    <property type="evidence" value="ECO:0007669"/>
    <property type="project" value="TreeGrafter"/>
</dbReference>
<organism evidence="3 4">
    <name type="scientific">Pythium oligandrum</name>
    <name type="common">Mycoparasitic fungus</name>
    <dbReference type="NCBI Taxonomy" id="41045"/>
    <lineage>
        <taxon>Eukaryota</taxon>
        <taxon>Sar</taxon>
        <taxon>Stramenopiles</taxon>
        <taxon>Oomycota</taxon>
        <taxon>Peronosporomycetes</taxon>
        <taxon>Pythiales</taxon>
        <taxon>Pythiaceae</taxon>
        <taxon>Pythium</taxon>
    </lineage>
</organism>
<dbReference type="PROSITE" id="PS50082">
    <property type="entry name" value="WD_REPEATS_2"/>
    <property type="match status" value="2"/>
</dbReference>
<feature type="repeat" description="WD" evidence="1">
    <location>
        <begin position="486"/>
        <end position="527"/>
    </location>
</feature>
<reference evidence="3" key="1">
    <citation type="submission" date="2019-03" db="EMBL/GenBank/DDBJ databases">
        <title>Long read genome sequence of the mycoparasitic Pythium oligandrum ATCC 38472 isolated from sugarbeet rhizosphere.</title>
        <authorList>
            <person name="Gaulin E."/>
        </authorList>
    </citation>
    <scope>NUCLEOTIDE SEQUENCE</scope>
    <source>
        <strain evidence="3">ATCC 38472_TT</strain>
    </source>
</reference>
<dbReference type="InterPro" id="IPR049916">
    <property type="entry name" value="WDR72-like"/>
</dbReference>
<evidence type="ECO:0000313" key="4">
    <source>
        <dbReference type="Proteomes" id="UP000794436"/>
    </source>
</evidence>
<dbReference type="InterPro" id="IPR015943">
    <property type="entry name" value="WD40/YVTN_repeat-like_dom_sf"/>
</dbReference>
<feature type="compositionally biased region" description="Polar residues" evidence="2">
    <location>
        <begin position="1"/>
        <end position="15"/>
    </location>
</feature>
<dbReference type="PANTHER" id="PTHR44099">
    <property type="entry name" value="RABCONNECTIN-3B, ISOFORM A"/>
    <property type="match status" value="1"/>
</dbReference>
<dbReference type="OrthoDB" id="338622at2759"/>
<accession>A0A8K1CF28</accession>
<comment type="caution">
    <text evidence="3">The sequence shown here is derived from an EMBL/GenBank/DDBJ whole genome shotgun (WGS) entry which is preliminary data.</text>
</comment>
<evidence type="ECO:0000313" key="3">
    <source>
        <dbReference type="EMBL" id="TMW62035.1"/>
    </source>
</evidence>
<dbReference type="InterPro" id="IPR016024">
    <property type="entry name" value="ARM-type_fold"/>
</dbReference>
<dbReference type="InterPro" id="IPR001680">
    <property type="entry name" value="WD40_rpt"/>
</dbReference>
<evidence type="ECO:0000256" key="2">
    <source>
        <dbReference type="SAM" id="MobiDB-lite"/>
    </source>
</evidence>
<keyword evidence="1" id="KW-0853">WD repeat</keyword>
<proteinExistence type="predicted"/>
<feature type="repeat" description="WD" evidence="1">
    <location>
        <begin position="1085"/>
        <end position="1118"/>
    </location>
</feature>
<dbReference type="Gene3D" id="2.130.10.10">
    <property type="entry name" value="YVTN repeat-like/Quinoprotein amine dehydrogenase"/>
    <property type="match status" value="2"/>
</dbReference>
<dbReference type="SUPFAM" id="SSF48371">
    <property type="entry name" value="ARM repeat"/>
    <property type="match status" value="1"/>
</dbReference>
<feature type="compositionally biased region" description="Low complexity" evidence="2">
    <location>
        <begin position="18"/>
        <end position="34"/>
    </location>
</feature>
<name>A0A8K1CF28_PYTOL</name>
<sequence length="1213" mass="133496">MSWTATNAYSPTVTKKPSMATTTASNSTATGTASEGSVFSERAIDQARDDVVVPLVLWNEPPRMDITSLHVLYLPMSQPSQNTSALMNRWPSLASFVQQYSSNNLNANATGSSFASLNSSHSMLNLKRVLSQHRSKRNSLSVEDRAALATAISNLANGAGADLMDDDEFQYVDDGDFDTDDELYQLCVFAGTADGAIVFWLFEQDIVVQVNVLVHPSVSEGYRDELLTGNSTRQISPVQSVVSGIDEWGQSNLISVTRDGAVARWELPNGVCARADVTLAAQLAPVKGMEMFCNNRYAIVYGEQSRMMVLDTWKMTMIYCVDTAQEQNPFHRARFPPTVQKRTSGSRYLNIHASTVSPHPPPAPLKPSLAASVTDPAANFVVFTGGVDGSLKVLELSLQFDGESFVVDATVLQSFKQHRGAIKEIVISPMMRENSPYPERYVATIGEDNTVNVYAPIYLQNPFAHGPARTPSRSRCNIEWECVMAFCEHPDTICGIEWVTDRGVLMVECEDRQVYVWNLDTGVLERSIPTSLVYEGGNLSIDGRQEGESESDIASVECTNLGIGDSSLHLLKFNVNKSAELIKANWKTYYFGLVRGKSRFSADQEGGSSSTSKRATSPYAVGSIELVLLSFLLSWGAAPEIDRACRDLLGLETPHSLYSCVLMDQISGAITIPVPWKSIFSPMSPNPAEANPFPRKWQHSSALSANVALGIVSLCMNLMEHKYSKSEPSESFNGAHLITPSSPRNKEEFHVLWSQLITQHSVVLPDYVPFFREPSLEFLAKYGFHTSDYTQLAARALLSGIIKRLAPLSRSALCAEYSTKLHCEIMRLETETGAKLNSSSTSLPIDPVLVVSRLGSLVILLSMVGTCFPGEISPAGAREVCDILVYLLRAPAQYIASVAAELLTKGLMLFRPHLVDLSSLICQLLIIDMREKQRNPGDDSPTFGSNARVLASGGSNAALSLLVELGACETAFVLNLLQQEMNNADRPHAFRECILLYLTELINTHYLLMFRHLSAVVDTIMCCLDPTKPERRKRCLELSTICLHNIVRRFPMVDFHKDTQRLALGTMEAVILIYDLRTATKWRVLDGHTSAVSALSFRTDGQILVSYAAREGSVRFWNSGNAGIFGGMLKMQQSCIKEHKLEVLRGFAHAPASSGGASADLKQVIQTCRFQFLVLKDAPNGNQQAPTNGSSETNERRVLRLTREDASQVQFLM</sequence>
<feature type="region of interest" description="Disordered" evidence="2">
    <location>
        <begin position="1"/>
        <end position="37"/>
    </location>
</feature>
<evidence type="ECO:0000256" key="1">
    <source>
        <dbReference type="PROSITE-ProRule" id="PRU00221"/>
    </source>
</evidence>
<dbReference type="EMBL" id="SPLM01000074">
    <property type="protein sequence ID" value="TMW62035.1"/>
    <property type="molecule type" value="Genomic_DNA"/>
</dbReference>
<dbReference type="SUPFAM" id="SSF50978">
    <property type="entry name" value="WD40 repeat-like"/>
    <property type="match status" value="2"/>
</dbReference>
<protein>
    <submittedName>
        <fullName evidence="3">Uncharacterized protein</fullName>
    </submittedName>
</protein>
<dbReference type="Pfam" id="PF00400">
    <property type="entry name" value="WD40"/>
    <property type="match status" value="1"/>
</dbReference>
<dbReference type="PANTHER" id="PTHR44099:SF4">
    <property type="entry name" value="RABCONNECTIN-3B, ISOFORM A"/>
    <property type="match status" value="1"/>
</dbReference>